<protein>
    <recommendedName>
        <fullName evidence="3">Transposase DDE domain-containing protein</fullName>
    </recommendedName>
</protein>
<reference evidence="1" key="1">
    <citation type="submission" date="2022-11" db="EMBL/GenBank/DDBJ databases">
        <title>High-quality draft genome sequence of Galbibacter sp. strain CMA-7.</title>
        <authorList>
            <person name="Wei L."/>
            <person name="Dong C."/>
            <person name="Shao Z."/>
        </authorList>
    </citation>
    <scope>NUCLEOTIDE SEQUENCE</scope>
    <source>
        <strain evidence="1">CMA-7</strain>
    </source>
</reference>
<gene>
    <name evidence="1" type="ORF">OSR52_09375</name>
</gene>
<keyword evidence="2" id="KW-1185">Reference proteome</keyword>
<comment type="caution">
    <text evidence="1">The sequence shown here is derived from an EMBL/GenBank/DDBJ whole genome shotgun (WGS) entry which is preliminary data.</text>
</comment>
<sequence>MGSNLLFLKVNMEYGTEHLGYSLLHSIGLIKISGDNLKKKPLTISGKGLF</sequence>
<proteinExistence type="predicted"/>
<name>A0ABT6FS33_9FLAO</name>
<dbReference type="Proteomes" id="UP001153642">
    <property type="component" value="Unassembled WGS sequence"/>
</dbReference>
<dbReference type="EMBL" id="JAPMUA010000003">
    <property type="protein sequence ID" value="MDG3586079.1"/>
    <property type="molecule type" value="Genomic_DNA"/>
</dbReference>
<evidence type="ECO:0000313" key="2">
    <source>
        <dbReference type="Proteomes" id="UP001153642"/>
    </source>
</evidence>
<evidence type="ECO:0008006" key="3">
    <source>
        <dbReference type="Google" id="ProtNLM"/>
    </source>
</evidence>
<organism evidence="1 2">
    <name type="scientific">Galbibacter pacificus</name>
    <dbReference type="NCBI Taxonomy" id="2996052"/>
    <lineage>
        <taxon>Bacteria</taxon>
        <taxon>Pseudomonadati</taxon>
        <taxon>Bacteroidota</taxon>
        <taxon>Flavobacteriia</taxon>
        <taxon>Flavobacteriales</taxon>
        <taxon>Flavobacteriaceae</taxon>
        <taxon>Galbibacter</taxon>
    </lineage>
</organism>
<dbReference type="RefSeq" id="WP_277900008.1">
    <property type="nucleotide sequence ID" value="NZ_JAPMUA010000003.1"/>
</dbReference>
<evidence type="ECO:0000313" key="1">
    <source>
        <dbReference type="EMBL" id="MDG3586079.1"/>
    </source>
</evidence>
<accession>A0ABT6FS33</accession>